<reference evidence="3 4" key="1">
    <citation type="submission" date="2021-06" db="EMBL/GenBank/DDBJ databases">
        <authorList>
            <person name="Sun Q."/>
            <person name="Li D."/>
        </authorList>
    </citation>
    <scope>NUCLEOTIDE SEQUENCE [LARGE SCALE GENOMIC DNA]</scope>
    <source>
        <strain evidence="3 4">N19</strain>
    </source>
</reference>
<evidence type="ECO:0000259" key="1">
    <source>
        <dbReference type="Pfam" id="PF11738"/>
    </source>
</evidence>
<feature type="domain" description="DUF3298" evidence="1">
    <location>
        <begin position="154"/>
        <end position="232"/>
    </location>
</feature>
<dbReference type="InterPro" id="IPR021729">
    <property type="entry name" value="DUF3298"/>
</dbReference>
<dbReference type="Pfam" id="PF13739">
    <property type="entry name" value="PdaC"/>
    <property type="match status" value="1"/>
</dbReference>
<comment type="caution">
    <text evidence="3">The sequence shown here is derived from an EMBL/GenBank/DDBJ whole genome shotgun (WGS) entry which is preliminary data.</text>
</comment>
<dbReference type="InterPro" id="IPR025303">
    <property type="entry name" value="PdaC"/>
</dbReference>
<evidence type="ECO:0000259" key="2">
    <source>
        <dbReference type="Pfam" id="PF13739"/>
    </source>
</evidence>
<dbReference type="Proteomes" id="UP001196301">
    <property type="component" value="Unassembled WGS sequence"/>
</dbReference>
<dbReference type="RefSeq" id="WP_216569159.1">
    <property type="nucleotide sequence ID" value="NZ_JAHLOQ010000013.1"/>
</dbReference>
<gene>
    <name evidence="3" type="ORF">KQI20_06210</name>
</gene>
<evidence type="ECO:0000313" key="4">
    <source>
        <dbReference type="Proteomes" id="UP001196301"/>
    </source>
</evidence>
<feature type="domain" description="Deacetylase PdaC" evidence="2">
    <location>
        <begin position="43"/>
        <end position="135"/>
    </location>
</feature>
<organism evidence="3 4">
    <name type="scientific">Intestinibacter bartlettii</name>
    <dbReference type="NCBI Taxonomy" id="261299"/>
    <lineage>
        <taxon>Bacteria</taxon>
        <taxon>Bacillati</taxon>
        <taxon>Bacillota</taxon>
        <taxon>Clostridia</taxon>
        <taxon>Peptostreptococcales</taxon>
        <taxon>Peptostreptococcaceae</taxon>
        <taxon>Intestinibacter</taxon>
    </lineage>
</organism>
<dbReference type="Pfam" id="PF11738">
    <property type="entry name" value="DUF3298"/>
    <property type="match status" value="1"/>
</dbReference>
<dbReference type="EMBL" id="JAHLOQ010000013">
    <property type="protein sequence ID" value="MBU5336027.1"/>
    <property type="molecule type" value="Genomic_DNA"/>
</dbReference>
<sequence>MKKITAIIILITGILMISIGNFDNVKEAFEINIKTTSVESKTINKNNKYIEADLKFPKLTIVNKEIENALNKKIESDVMEFYNSSFKEAQDYLDDFPDAENKFVISSDYEVKKSNDKVFSLLLKYYKYSGGAHGTYQYVPYNVNLTSGKVFTLKDIFSGESNYKQVINDEIKKQIKLLNKNQNLPEDSTQLYAFDKINDTQKFYLKDDSVVIYFDLYDIAPYVAGIPEFSIDKDVINNLLNEEYKQIIFYQP</sequence>
<keyword evidence="4" id="KW-1185">Reference proteome</keyword>
<protein>
    <submittedName>
        <fullName evidence="3">DUF3298 and DUF4163 domain-containing protein</fullName>
    </submittedName>
</protein>
<proteinExistence type="predicted"/>
<accession>A0ABS6DWD9</accession>
<evidence type="ECO:0000313" key="3">
    <source>
        <dbReference type="EMBL" id="MBU5336027.1"/>
    </source>
</evidence>
<name>A0ABS6DWD9_9FIRM</name>